<evidence type="ECO:0000256" key="6">
    <source>
        <dbReference type="ARBA" id="ARBA00022670"/>
    </source>
</evidence>
<keyword evidence="7 16" id="KW-0479">Metal-binding</keyword>
<feature type="domain" description="Peptidase M1 membrane alanine aminopeptidase" evidence="19">
    <location>
        <begin position="1115"/>
        <end position="1344"/>
    </location>
</feature>
<dbReference type="Pfam" id="PF11838">
    <property type="entry name" value="ERAP1_C"/>
    <property type="match status" value="2"/>
</dbReference>
<keyword evidence="23" id="KW-1185">Reference proteome</keyword>
<feature type="domain" description="ERAP1-like C-terminal" evidence="20">
    <location>
        <begin position="580"/>
        <end position="698"/>
    </location>
</feature>
<dbReference type="Pfam" id="PF17900">
    <property type="entry name" value="Peptidase_M1_N"/>
    <property type="match status" value="2"/>
</dbReference>
<keyword evidence="12" id="KW-0472">Membrane</keyword>
<dbReference type="GO" id="GO:0005615">
    <property type="term" value="C:extracellular space"/>
    <property type="evidence" value="ECO:0007669"/>
    <property type="project" value="TreeGrafter"/>
</dbReference>
<comment type="cofactor">
    <cofactor evidence="16">
        <name>Zn(2+)</name>
        <dbReference type="ChEBI" id="CHEBI:29105"/>
    </cofactor>
    <text evidence="16">Binds 1 zinc ion per subunit.</text>
</comment>
<feature type="domain" description="Aminopeptidase N-like N-terminal" evidence="21">
    <location>
        <begin position="1034"/>
        <end position="1083"/>
    </location>
</feature>
<evidence type="ECO:0000256" key="1">
    <source>
        <dbReference type="ARBA" id="ARBA00004609"/>
    </source>
</evidence>
<keyword evidence="8 18" id="KW-0732">Signal</keyword>
<evidence type="ECO:0000256" key="8">
    <source>
        <dbReference type="ARBA" id="ARBA00022729"/>
    </source>
</evidence>
<dbReference type="Proteomes" id="UP000729913">
    <property type="component" value="Unassembled WGS sequence"/>
</dbReference>
<organism evidence="22 23">
    <name type="scientific">Cotesia typhae</name>
    <dbReference type="NCBI Taxonomy" id="2053667"/>
    <lineage>
        <taxon>Eukaryota</taxon>
        <taxon>Metazoa</taxon>
        <taxon>Ecdysozoa</taxon>
        <taxon>Arthropoda</taxon>
        <taxon>Hexapoda</taxon>
        <taxon>Insecta</taxon>
        <taxon>Pterygota</taxon>
        <taxon>Neoptera</taxon>
        <taxon>Endopterygota</taxon>
        <taxon>Hymenoptera</taxon>
        <taxon>Apocrita</taxon>
        <taxon>Ichneumonoidea</taxon>
        <taxon>Braconidae</taxon>
        <taxon>Microgastrinae</taxon>
        <taxon>Cotesia</taxon>
    </lineage>
</organism>
<evidence type="ECO:0000256" key="14">
    <source>
        <dbReference type="ARBA" id="ARBA00023288"/>
    </source>
</evidence>
<dbReference type="InterPro" id="IPR024571">
    <property type="entry name" value="ERAP1-like_C_dom"/>
</dbReference>
<evidence type="ECO:0000259" key="19">
    <source>
        <dbReference type="Pfam" id="PF01433"/>
    </source>
</evidence>
<dbReference type="GO" id="GO:0005737">
    <property type="term" value="C:cytoplasm"/>
    <property type="evidence" value="ECO:0007669"/>
    <property type="project" value="TreeGrafter"/>
</dbReference>
<name>A0A8J5R7A3_9HYME</name>
<keyword evidence="4" id="KW-1003">Cell membrane</keyword>
<dbReference type="FunFam" id="2.60.40.1910:FF:000008">
    <property type="entry name" value="Aminopeptidase"/>
    <property type="match status" value="2"/>
</dbReference>
<feature type="active site" description="Proton acceptor" evidence="15">
    <location>
        <position position="352"/>
    </location>
</feature>
<evidence type="ECO:0000256" key="11">
    <source>
        <dbReference type="ARBA" id="ARBA00023049"/>
    </source>
</evidence>
<dbReference type="PANTHER" id="PTHR11533:SF299">
    <property type="entry name" value="AMINOPEPTIDASE"/>
    <property type="match status" value="1"/>
</dbReference>
<sequence length="1754" mass="204302">MIKNLEKIFLITLLCTVTASPVKNEDPEVVNHSNEIEVDGHKEEYRLPYDIEPRLYVLEFDPDFEGEKFTFKGNGTISFTVLQLTTSVTLHRSKKIVIDPDSVAIADENGISHHPIKQEWNSENDFYTIKFEKKLEPGNYTLKINWASDDDESDWFSTDSGFFRVHELFLNENSSYMIATLFQPVSARTAFPCWDEPGFKAQFEISVKHFPNYTALSNMPEKSRQELDDGRIMTNFERSVKMSSYNPCIIVANCKSIKSTERNISFYGFNNLEYLEFPLKISESAVKVLEDYTDMPYALPKLDHLTIPQPDMPAMENWGLITYPTMSVLFKNSTLVTDIDQQDNVAFLVAHEVSHQWFGNLVTSAWWDDLWLSEAFATFFPHKIIDQLEGGKRAIDTFTIQNINEAMDHEHPPHRASPVKVEPKDKHGIIQMFGSATYYKGAGILQMLENVIGEDVFRNGIRRYLKAHQFGTVTSDDLWAAFQEAYDEANKEKSLNIKEFMDPWILQKGNPVLTVTRNYETGETNITQTNSLDEDSDVRWTIPINYATKSNPDFSSTLPTLWMNKNETTITLPAIDKDDWIILNVQQRAMYRVVNYDEENWNRLADLLIKDHEKIHPVNRGQLIATAIRHIERDPSFIDTLFKISLYLHREKEFLPWVSLNEILPKITEGFLNTNYEDLFEEYLRFLTSAMAEINFDEETLESARIRKTFGPILCHVKNNANDTVWEKLTSDEAPIKKFGRKSNYKLIKCTNDNEKRDKYLMKIIQLNSTSKPHYVNRVLQDFLRSNLKDVNYIMQFFCDHFEDFEKYYTKNDGDYFATVIERMFSKIQNQEQLDRMKSFVATHKDKLNEIISDNFSSVEYLLKKAEKTIPEFESFISQFKELTDKYFEKEADVCTIAVTFNQGLPVRENETDSFLIESDIDQEYGHRLPQSTAPRVYLIEFDPDFTGESFTFTGNSTIFFKVLESTFSVILHRSDKITIDKNFTRLEDKNGAAIKPEKQKWSPWNEFYKIKFSQKLDPGNYSLKIKWSGIDASGFKAQFEISVKHFPNYTALSNMPEKSRQLLPDGRVITHFERSLKMSPYLPCVAVADYQAIKNEHGNITFYSSENNLDSLKFALEISEKVIPIMEAYTGVPYALPKLDQIAISQYKGGMEHWGLVSYETSSVKLESTSLDSDLDSKYNILIIVAHELAHQWFGNLVTPVWWDDTWLNEAFAAYFESKIIDQIYPNQHIMDYFVVNDVNYGSYDAEKLSSSKHAKPIKWNPKNKVDLRKIFSPVTYRKGAAVIHMLEHILTEEIFREGLQRYFKAHQFGTVVTDDLWRAFQEEYDKKHGDKLLDIKKTMDPWIMQTGTPIVTVTRNYDTGETNLTQRDSADSNSENKWNIPINYATESNPDFSSVSPTTWLNEDEEMITLQNIEKNDWIILNIQQRGFYQVNYDRENWRRLAEFLTKSHEKIHPINRAQLIVDSVKLLADDLSYVNVFFNITTYLYKEKNLLPWASVAEIMSAMAQIFRNTNAEHLYKMYTLFLTRGISEDDTFEEENFFSVKIKNILAHLLCDFEQAQCSSDWIICSGLQESNETVWKKFMTDQDLSKNFFPYSKYSFIKCRSQKEERDKYINEIIGNSTLSSSSVTEIFKTFLNSSYDNVNYIMQHFFNHFDDIQEFYIRSDINFSMINITSLMISAIKTQDQYDKMDGFIKVNRDKFEDIFSELPTALSSLLRDAQITIKVIDKISAKFRELVIQNFLIDDYDNILKKL</sequence>
<dbReference type="Pfam" id="PF01433">
    <property type="entry name" value="Peptidase_M1"/>
    <property type="match status" value="2"/>
</dbReference>
<dbReference type="GO" id="GO:0070006">
    <property type="term" value="F:metalloaminopeptidase activity"/>
    <property type="evidence" value="ECO:0007669"/>
    <property type="project" value="TreeGrafter"/>
</dbReference>
<feature type="signal peptide" evidence="18">
    <location>
        <begin position="1"/>
        <end position="19"/>
    </location>
</feature>
<keyword evidence="13" id="KW-0325">Glycoprotein</keyword>
<dbReference type="GO" id="GO:0008270">
    <property type="term" value="F:zinc ion binding"/>
    <property type="evidence" value="ECO:0007669"/>
    <property type="project" value="InterPro"/>
</dbReference>
<evidence type="ECO:0000256" key="7">
    <source>
        <dbReference type="ARBA" id="ARBA00022723"/>
    </source>
</evidence>
<feature type="domain" description="Aminopeptidase N-like N-terminal" evidence="21">
    <location>
        <begin position="53"/>
        <end position="245"/>
    </location>
</feature>
<evidence type="ECO:0000256" key="5">
    <source>
        <dbReference type="ARBA" id="ARBA00022622"/>
    </source>
</evidence>
<evidence type="ECO:0000256" key="17">
    <source>
        <dbReference type="PIRSR" id="PIRSR634016-4"/>
    </source>
</evidence>
<evidence type="ECO:0008006" key="24">
    <source>
        <dbReference type="Google" id="ProtNLM"/>
    </source>
</evidence>
<reference evidence="22" key="1">
    <citation type="submission" date="2020-03" db="EMBL/GenBank/DDBJ databases">
        <authorList>
            <person name="Chebbi M.A."/>
            <person name="Drezen J.M."/>
        </authorList>
    </citation>
    <scope>NUCLEOTIDE SEQUENCE</scope>
    <source>
        <tissue evidence="22">Whole body</tissue>
    </source>
</reference>
<dbReference type="InterPro" id="IPR045357">
    <property type="entry name" value="Aminopeptidase_N-like_N"/>
</dbReference>
<evidence type="ECO:0000256" key="16">
    <source>
        <dbReference type="PIRSR" id="PIRSR634016-3"/>
    </source>
</evidence>
<keyword evidence="10 16" id="KW-0862">Zinc</keyword>
<evidence type="ECO:0000256" key="18">
    <source>
        <dbReference type="SAM" id="SignalP"/>
    </source>
</evidence>
<feature type="site" description="Transition state stabilizer" evidence="17">
    <location>
        <position position="438"/>
    </location>
</feature>
<evidence type="ECO:0000256" key="9">
    <source>
        <dbReference type="ARBA" id="ARBA00022801"/>
    </source>
</evidence>
<feature type="domain" description="Peptidase M1 membrane alanine aminopeptidase" evidence="19">
    <location>
        <begin position="279"/>
        <end position="504"/>
    </location>
</feature>
<keyword evidence="14" id="KW-0449">Lipoprotein</keyword>
<feature type="binding site" evidence="16">
    <location>
        <position position="374"/>
    </location>
    <ligand>
        <name>Zn(2+)</name>
        <dbReference type="ChEBI" id="CHEBI:29105"/>
        <note>catalytic</note>
    </ligand>
</feature>
<dbReference type="InterPro" id="IPR050344">
    <property type="entry name" value="Peptidase_M1_aminopeptidases"/>
</dbReference>
<protein>
    <recommendedName>
        <fullName evidence="24">Aminopeptidase N</fullName>
    </recommendedName>
</protein>
<dbReference type="GO" id="GO:0005886">
    <property type="term" value="C:plasma membrane"/>
    <property type="evidence" value="ECO:0007669"/>
    <property type="project" value="UniProtKB-SubCell"/>
</dbReference>
<comment type="subcellular location">
    <subcellularLocation>
        <location evidence="1">Cell membrane</location>
        <topology evidence="1">Lipid-anchor</topology>
        <topology evidence="1">GPI-anchor</topology>
    </subcellularLocation>
</comment>
<comment type="similarity">
    <text evidence="2">Belongs to the peptidase M1 family.</text>
</comment>
<dbReference type="GO" id="GO:0043171">
    <property type="term" value="P:peptide catabolic process"/>
    <property type="evidence" value="ECO:0007669"/>
    <property type="project" value="TreeGrafter"/>
</dbReference>
<gene>
    <name evidence="22" type="ORF">G9C98_002230</name>
</gene>
<evidence type="ECO:0000259" key="20">
    <source>
        <dbReference type="Pfam" id="PF11838"/>
    </source>
</evidence>
<feature type="chain" id="PRO_5035223652" description="Aminopeptidase N" evidence="18">
    <location>
        <begin position="20"/>
        <end position="1754"/>
    </location>
</feature>
<keyword evidence="11" id="KW-0482">Metalloprotease</keyword>
<keyword evidence="5" id="KW-0336">GPI-anchor</keyword>
<dbReference type="EMBL" id="JAAOIC020000019">
    <property type="protein sequence ID" value="KAG8041242.1"/>
    <property type="molecule type" value="Genomic_DNA"/>
</dbReference>
<evidence type="ECO:0000259" key="21">
    <source>
        <dbReference type="Pfam" id="PF17900"/>
    </source>
</evidence>
<keyword evidence="9" id="KW-0378">Hydrolase</keyword>
<evidence type="ECO:0000256" key="10">
    <source>
        <dbReference type="ARBA" id="ARBA00022833"/>
    </source>
</evidence>
<dbReference type="FunFam" id="1.10.390.10:FF:000013">
    <property type="entry name" value="Aminopeptidase N"/>
    <property type="match status" value="2"/>
</dbReference>
<evidence type="ECO:0000313" key="22">
    <source>
        <dbReference type="EMBL" id="KAG8041242.1"/>
    </source>
</evidence>
<dbReference type="GO" id="GO:0098552">
    <property type="term" value="C:side of membrane"/>
    <property type="evidence" value="ECO:0007669"/>
    <property type="project" value="UniProtKB-KW"/>
</dbReference>
<dbReference type="InterPro" id="IPR034016">
    <property type="entry name" value="M1_APN-typ"/>
</dbReference>
<proteinExistence type="inferred from homology"/>
<evidence type="ECO:0000256" key="4">
    <source>
        <dbReference type="ARBA" id="ARBA00022475"/>
    </source>
</evidence>
<dbReference type="CDD" id="cd09601">
    <property type="entry name" value="M1_APN-Q_like"/>
    <property type="match status" value="2"/>
</dbReference>
<dbReference type="OrthoDB" id="510539at2759"/>
<keyword evidence="6" id="KW-0645">Protease</keyword>
<evidence type="ECO:0000313" key="23">
    <source>
        <dbReference type="Proteomes" id="UP000729913"/>
    </source>
</evidence>
<feature type="binding site" evidence="16">
    <location>
        <position position="355"/>
    </location>
    <ligand>
        <name>Zn(2+)</name>
        <dbReference type="ChEBI" id="CHEBI:29105"/>
        <note>catalytic</note>
    </ligand>
</feature>
<dbReference type="PANTHER" id="PTHR11533">
    <property type="entry name" value="PROTEASE M1 ZINC METALLOPROTEASE"/>
    <property type="match status" value="1"/>
</dbReference>
<dbReference type="GO" id="GO:0006508">
    <property type="term" value="P:proteolysis"/>
    <property type="evidence" value="ECO:0007669"/>
    <property type="project" value="UniProtKB-KW"/>
</dbReference>
<evidence type="ECO:0000256" key="12">
    <source>
        <dbReference type="ARBA" id="ARBA00023136"/>
    </source>
</evidence>
<comment type="caution">
    <text evidence="22">The sequence shown here is derived from an EMBL/GenBank/DDBJ whole genome shotgun (WGS) entry which is preliminary data.</text>
</comment>
<dbReference type="GO" id="GO:0042277">
    <property type="term" value="F:peptide binding"/>
    <property type="evidence" value="ECO:0007669"/>
    <property type="project" value="TreeGrafter"/>
</dbReference>
<evidence type="ECO:0000256" key="15">
    <source>
        <dbReference type="PIRSR" id="PIRSR634016-1"/>
    </source>
</evidence>
<feature type="domain" description="ERAP1-like C-terminal" evidence="20">
    <location>
        <begin position="1420"/>
        <end position="1698"/>
    </location>
</feature>
<keyword evidence="3" id="KW-0031">Aminopeptidase</keyword>
<feature type="binding site" evidence="16">
    <location>
        <position position="351"/>
    </location>
    <ligand>
        <name>Zn(2+)</name>
        <dbReference type="ChEBI" id="CHEBI:29105"/>
        <note>catalytic</note>
    </ligand>
</feature>
<evidence type="ECO:0000256" key="3">
    <source>
        <dbReference type="ARBA" id="ARBA00022438"/>
    </source>
</evidence>
<accession>A0A8J5R7A3</accession>
<evidence type="ECO:0000256" key="13">
    <source>
        <dbReference type="ARBA" id="ARBA00023180"/>
    </source>
</evidence>
<evidence type="ECO:0000256" key="2">
    <source>
        <dbReference type="ARBA" id="ARBA00010136"/>
    </source>
</evidence>
<dbReference type="InterPro" id="IPR014782">
    <property type="entry name" value="Peptidase_M1_dom"/>
</dbReference>
<reference evidence="22" key="2">
    <citation type="submission" date="2021-04" db="EMBL/GenBank/DDBJ databases">
        <title>Genome-wide patterns of bracovirus chromosomal integration into multiple host tissues during parasitism.</title>
        <authorList>
            <person name="Chebbi M.A.C."/>
        </authorList>
    </citation>
    <scope>NUCLEOTIDE SEQUENCE</scope>
    <source>
        <tissue evidence="22">Whole body</tissue>
    </source>
</reference>